<dbReference type="EC" id="3.2.1.23" evidence="3 8"/>
<keyword evidence="6 11" id="KW-0862">Zinc</keyword>
<evidence type="ECO:0000256" key="1">
    <source>
        <dbReference type="ARBA" id="ARBA00001412"/>
    </source>
</evidence>
<dbReference type="InterPro" id="IPR013780">
    <property type="entry name" value="Glyco_hydro_b"/>
</dbReference>
<keyword evidence="7 8" id="KW-0326">Glycosidase</keyword>
<dbReference type="InterPro" id="IPR017853">
    <property type="entry name" value="GH"/>
</dbReference>
<comment type="catalytic activity">
    <reaction evidence="1 8">
        <text>Hydrolysis of terminal non-reducing beta-D-galactose residues in beta-D-galactosides.</text>
        <dbReference type="EC" id="3.2.1.23"/>
    </reaction>
</comment>
<evidence type="ECO:0000256" key="2">
    <source>
        <dbReference type="ARBA" id="ARBA00005940"/>
    </source>
</evidence>
<dbReference type="InterPro" id="IPR029062">
    <property type="entry name" value="Class_I_gatase-like"/>
</dbReference>
<dbReference type="InterPro" id="IPR013529">
    <property type="entry name" value="Glyco_hydro_42_N"/>
</dbReference>
<dbReference type="Gene3D" id="3.40.50.880">
    <property type="match status" value="1"/>
</dbReference>
<dbReference type="EMBL" id="FMAH01000003">
    <property type="protein sequence ID" value="SCB14430.1"/>
    <property type="molecule type" value="Genomic_DNA"/>
</dbReference>
<dbReference type="AlphaFoldDB" id="A0A1C3UG31"/>
<feature type="binding site" evidence="10">
    <location>
        <position position="347"/>
    </location>
    <ligand>
        <name>substrate</name>
    </ligand>
</feature>
<feature type="domain" description="Beta-galactosidase trimerisation" evidence="13">
    <location>
        <begin position="426"/>
        <end position="621"/>
    </location>
</feature>
<keyword evidence="4 11" id="KW-0479">Metal-binding</keyword>
<evidence type="ECO:0000256" key="10">
    <source>
        <dbReference type="PIRSR" id="PIRSR001084-2"/>
    </source>
</evidence>
<feature type="domain" description="Glycoside hydrolase family 42 N-terminal" evidence="12">
    <location>
        <begin position="32"/>
        <end position="417"/>
    </location>
</feature>
<dbReference type="SUPFAM" id="SSF51011">
    <property type="entry name" value="Glycosyl hydrolase domain"/>
    <property type="match status" value="1"/>
</dbReference>
<evidence type="ECO:0000256" key="6">
    <source>
        <dbReference type="ARBA" id="ARBA00022833"/>
    </source>
</evidence>
<dbReference type="SUPFAM" id="SSF52317">
    <property type="entry name" value="Class I glutamine amidotransferase-like"/>
    <property type="match status" value="1"/>
</dbReference>
<dbReference type="InterPro" id="IPR013739">
    <property type="entry name" value="Beta_galactosidase_C"/>
</dbReference>
<evidence type="ECO:0000313" key="16">
    <source>
        <dbReference type="Proteomes" id="UP000199435"/>
    </source>
</evidence>
<dbReference type="Pfam" id="PF02449">
    <property type="entry name" value="Glyco_hydro_42"/>
    <property type="match status" value="1"/>
</dbReference>
<feature type="binding site" evidence="10">
    <location>
        <position position="167"/>
    </location>
    <ligand>
        <name>substrate</name>
    </ligand>
</feature>
<accession>A0A1C3UG31</accession>
<dbReference type="PANTHER" id="PTHR36447">
    <property type="entry name" value="BETA-GALACTOSIDASE GANA"/>
    <property type="match status" value="1"/>
</dbReference>
<dbReference type="PANTHER" id="PTHR36447:SF2">
    <property type="entry name" value="BETA-GALACTOSIDASE YESZ"/>
    <property type="match status" value="1"/>
</dbReference>
<dbReference type="STRING" id="411945.GA0061102_1003212"/>
<evidence type="ECO:0000259" key="12">
    <source>
        <dbReference type="Pfam" id="PF02449"/>
    </source>
</evidence>
<dbReference type="Pfam" id="PF08533">
    <property type="entry name" value="Glyco_hydro_42C"/>
    <property type="match status" value="1"/>
</dbReference>
<dbReference type="GO" id="GO:0046872">
    <property type="term" value="F:metal ion binding"/>
    <property type="evidence" value="ECO:0007669"/>
    <property type="project" value="UniProtKB-KW"/>
</dbReference>
<sequence>MMKDKTVHKPLARQNNFDASRQEAGMLELGVCYYPEQWPRAKWEEDAARMVELGLAWVRIGEFAWSRIEPQSGVFHWEWFDEAVDVLGKAGLKVIIGTPTAAPPKWLVDRYPDILPVDARGVVRKFGARRHYCFSSQRYRLEAARITEAVTQRYGAHPFVHAWQTDNEYGDHDTIHSYSRAALHAFREWLAERYGTVEELNRAWGTTFWSMHYNSFDEVDLPNNLVEEPTPTHLVDYFRFSSDQVQSFNKAQVDIIRRHSPGRPVTHNFMSQNTDFDHYKVGEDIDIASWDVYPMGGLINGRLSAEEKQRYLRVGDPDQPAFNHDLYRAVGRGRVWVMEQQPGPVNWASHNQSPADGMVRLWTWLAYAHGVDMVSYFRWRQAPFAQEQFHAGLLLPNSEEDQGFKEVAQVIAEMKRLPKGEKRGKASVALLLDYDSRFATRALPQGRDYAASAIALDWYSAISRLGVDVDFIGQHCDLDGYRLVVAPDLVIPDADFIARLKASDVKVLFGPRSGSKTRDMHIPGDLPPGVLGDLLDFRVTRVESLPAFQAETVLYGNTSHQTTRWRETIRTTETVLATFQGDYRPDSPALIGNEKARYCATLPRDEFLLKLMGDTLAWANVGSLPDLGDLRLSRRGKLHFAFNYGSATASAPAAADATFLVGGRSVAPADVAIWIQSTQDAAIK</sequence>
<evidence type="ECO:0000256" key="9">
    <source>
        <dbReference type="PIRSR" id="PIRSR001084-1"/>
    </source>
</evidence>
<evidence type="ECO:0000256" key="8">
    <source>
        <dbReference type="PIRNR" id="PIRNR001084"/>
    </source>
</evidence>
<dbReference type="GO" id="GO:0006012">
    <property type="term" value="P:galactose metabolic process"/>
    <property type="evidence" value="ECO:0007669"/>
    <property type="project" value="InterPro"/>
</dbReference>
<proteinExistence type="inferred from homology"/>
<evidence type="ECO:0000256" key="7">
    <source>
        <dbReference type="ARBA" id="ARBA00023295"/>
    </source>
</evidence>
<dbReference type="InterPro" id="IPR013738">
    <property type="entry name" value="Beta_galactosidase_Trimer"/>
</dbReference>
<dbReference type="Proteomes" id="UP000199435">
    <property type="component" value="Unassembled WGS sequence"/>
</dbReference>
<dbReference type="GO" id="GO:0009341">
    <property type="term" value="C:beta-galactosidase complex"/>
    <property type="evidence" value="ECO:0007669"/>
    <property type="project" value="InterPro"/>
</dbReference>
<comment type="similarity">
    <text evidence="2 8">Belongs to the glycosyl hydrolase 42 family.</text>
</comment>
<evidence type="ECO:0000259" key="13">
    <source>
        <dbReference type="Pfam" id="PF08532"/>
    </source>
</evidence>
<feature type="binding site" evidence="11">
    <location>
        <position position="133"/>
    </location>
    <ligand>
        <name>Zn(2+)</name>
        <dbReference type="ChEBI" id="CHEBI:29105"/>
    </ligand>
</feature>
<feature type="active site" description="Proton donor" evidence="9">
    <location>
        <position position="168"/>
    </location>
</feature>
<feature type="active site" description="Nucleophile" evidence="9">
    <location>
        <position position="339"/>
    </location>
</feature>
<dbReference type="InterPro" id="IPR003476">
    <property type="entry name" value="Glyco_hydro_42"/>
</dbReference>
<dbReference type="PIRSF" id="PIRSF001084">
    <property type="entry name" value="B-galactosidase"/>
    <property type="match status" value="1"/>
</dbReference>
<protein>
    <recommendedName>
        <fullName evidence="3 8">Beta-galactosidase</fullName>
        <shortName evidence="8">Beta-gal</shortName>
        <ecNumber evidence="3 8">3.2.1.23</ecNumber>
    </recommendedName>
</protein>
<organism evidence="15 16">
    <name type="scientific">Rhizobium miluonense</name>
    <dbReference type="NCBI Taxonomy" id="411945"/>
    <lineage>
        <taxon>Bacteria</taxon>
        <taxon>Pseudomonadati</taxon>
        <taxon>Pseudomonadota</taxon>
        <taxon>Alphaproteobacteria</taxon>
        <taxon>Hyphomicrobiales</taxon>
        <taxon>Rhizobiaceae</taxon>
        <taxon>Rhizobium/Agrobacterium group</taxon>
        <taxon>Rhizobium</taxon>
    </lineage>
</organism>
<evidence type="ECO:0000256" key="3">
    <source>
        <dbReference type="ARBA" id="ARBA00012756"/>
    </source>
</evidence>
<name>A0A1C3UG31_9HYPH</name>
<feature type="binding site" evidence="10">
    <location>
        <position position="129"/>
    </location>
    <ligand>
        <name>substrate</name>
    </ligand>
</feature>
<dbReference type="Gene3D" id="2.60.40.1180">
    <property type="entry name" value="Golgi alpha-mannosidase II"/>
    <property type="match status" value="1"/>
</dbReference>
<gene>
    <name evidence="15" type="ORF">GA0061102_1003212</name>
</gene>
<dbReference type="CDD" id="cd03143">
    <property type="entry name" value="A4_beta-galactosidase_middle_domain"/>
    <property type="match status" value="1"/>
</dbReference>
<reference evidence="16" key="1">
    <citation type="submission" date="2016-08" db="EMBL/GenBank/DDBJ databases">
        <authorList>
            <person name="Varghese N."/>
            <person name="Submissions Spin"/>
        </authorList>
    </citation>
    <scope>NUCLEOTIDE SEQUENCE [LARGE SCALE GENOMIC DNA]</scope>
    <source>
        <strain evidence="16">HAMBI 2971</strain>
    </source>
</reference>
<keyword evidence="5 8" id="KW-0378">Hydrolase</keyword>
<dbReference type="Gene3D" id="3.20.20.80">
    <property type="entry name" value="Glycosidases"/>
    <property type="match status" value="1"/>
</dbReference>
<feature type="domain" description="Beta-galactosidase C-terminal" evidence="14">
    <location>
        <begin position="630"/>
        <end position="674"/>
    </location>
</feature>
<evidence type="ECO:0000313" key="15">
    <source>
        <dbReference type="EMBL" id="SCB14430.1"/>
    </source>
</evidence>
<keyword evidence="16" id="KW-1185">Reference proteome</keyword>
<evidence type="ECO:0000256" key="4">
    <source>
        <dbReference type="ARBA" id="ARBA00022723"/>
    </source>
</evidence>
<evidence type="ECO:0000259" key="14">
    <source>
        <dbReference type="Pfam" id="PF08533"/>
    </source>
</evidence>
<evidence type="ECO:0000256" key="11">
    <source>
        <dbReference type="PIRSR" id="PIRSR001084-3"/>
    </source>
</evidence>
<dbReference type="Pfam" id="PF08532">
    <property type="entry name" value="Glyco_hydro_42M"/>
    <property type="match status" value="1"/>
</dbReference>
<dbReference type="SUPFAM" id="SSF51445">
    <property type="entry name" value="(Trans)glycosidases"/>
    <property type="match status" value="1"/>
</dbReference>
<dbReference type="GO" id="GO:0004565">
    <property type="term" value="F:beta-galactosidase activity"/>
    <property type="evidence" value="ECO:0007669"/>
    <property type="project" value="UniProtKB-EC"/>
</dbReference>
<evidence type="ECO:0000256" key="5">
    <source>
        <dbReference type="ARBA" id="ARBA00022801"/>
    </source>
</evidence>